<name>A0A369JAU6_HYPMA</name>
<evidence type="ECO:0000313" key="2">
    <source>
        <dbReference type="EMBL" id="RDB19211.1"/>
    </source>
</evidence>
<evidence type="ECO:0000256" key="1">
    <source>
        <dbReference type="SAM" id="MobiDB-lite"/>
    </source>
</evidence>
<evidence type="ECO:0000313" key="3">
    <source>
        <dbReference type="Proteomes" id="UP000076154"/>
    </source>
</evidence>
<dbReference type="InParanoid" id="A0A369JAU6"/>
<reference evidence="2" key="1">
    <citation type="submission" date="2018-04" db="EMBL/GenBank/DDBJ databases">
        <title>Whole genome sequencing of Hypsizygus marmoreus.</title>
        <authorList>
            <person name="Choi I.-G."/>
            <person name="Min B."/>
            <person name="Kim J.-G."/>
            <person name="Kim S."/>
            <person name="Oh Y.-L."/>
            <person name="Kong W.-S."/>
            <person name="Park H."/>
            <person name="Jeong J."/>
            <person name="Song E.-S."/>
        </authorList>
    </citation>
    <scope>NUCLEOTIDE SEQUENCE [LARGE SCALE GENOMIC DNA]</scope>
    <source>
        <strain evidence="2">51987-8</strain>
    </source>
</reference>
<feature type="region of interest" description="Disordered" evidence="1">
    <location>
        <begin position="1"/>
        <end position="22"/>
    </location>
</feature>
<feature type="compositionally biased region" description="Basic and acidic residues" evidence="1">
    <location>
        <begin position="7"/>
        <end position="22"/>
    </location>
</feature>
<organism evidence="2 3">
    <name type="scientific">Hypsizygus marmoreus</name>
    <name type="common">White beech mushroom</name>
    <name type="synonym">Agaricus marmoreus</name>
    <dbReference type="NCBI Taxonomy" id="39966"/>
    <lineage>
        <taxon>Eukaryota</taxon>
        <taxon>Fungi</taxon>
        <taxon>Dikarya</taxon>
        <taxon>Basidiomycota</taxon>
        <taxon>Agaricomycotina</taxon>
        <taxon>Agaricomycetes</taxon>
        <taxon>Agaricomycetidae</taxon>
        <taxon>Agaricales</taxon>
        <taxon>Tricholomatineae</taxon>
        <taxon>Lyophyllaceae</taxon>
        <taxon>Hypsizygus</taxon>
    </lineage>
</organism>
<proteinExistence type="predicted"/>
<dbReference type="EMBL" id="LUEZ02000080">
    <property type="protein sequence ID" value="RDB19211.1"/>
    <property type="molecule type" value="Genomic_DNA"/>
</dbReference>
<dbReference type="Proteomes" id="UP000076154">
    <property type="component" value="Unassembled WGS sequence"/>
</dbReference>
<gene>
    <name evidence="2" type="ORF">Hypma_013577</name>
</gene>
<accession>A0A369JAU6</accession>
<protein>
    <submittedName>
        <fullName evidence="2">Uncharacterized protein</fullName>
    </submittedName>
</protein>
<dbReference type="AlphaFoldDB" id="A0A369JAU6"/>
<sequence>MGATMGGREHREHREGKGNDADLQRKCARPIHGQFLATADISARSGIKENDANPPTTPFRLHSAHRETEATRLKTSSACTTTWISKTDIPGNRNLNVNDIGNLVAPRHAVLPHGHCAAAACATSRRQRTMVRRRHLPHTRHLQHYTIHSATPTKPFLSTRSPLARWHNPSITADP</sequence>
<comment type="caution">
    <text evidence="2">The sequence shown here is derived from an EMBL/GenBank/DDBJ whole genome shotgun (WGS) entry which is preliminary data.</text>
</comment>
<keyword evidence="3" id="KW-1185">Reference proteome</keyword>